<dbReference type="EMBL" id="JARPRV010000001">
    <property type="protein sequence ID" value="MDG0940007.1"/>
    <property type="molecule type" value="Genomic_DNA"/>
</dbReference>
<dbReference type="Proteomes" id="UP000325411">
    <property type="component" value="Unassembled WGS sequence"/>
</dbReference>
<evidence type="ECO:0000313" key="6">
    <source>
        <dbReference type="Proteomes" id="UP001221338"/>
    </source>
</evidence>
<evidence type="ECO:0000313" key="2">
    <source>
        <dbReference type="EMBL" id="MDG0940007.1"/>
    </source>
</evidence>
<reference evidence="2 6" key="3">
    <citation type="submission" date="2023-03" db="EMBL/GenBank/DDBJ databases">
        <title>Genetic diversity of Bacillus cereus sensu lato isolates from Slovenia.</title>
        <authorList>
            <person name="Abdelli M."/>
        </authorList>
    </citation>
    <scope>NUCLEOTIDE SEQUENCE [LARGE SCALE GENOMIC DNA]</scope>
    <source>
        <strain evidence="2 6">SIBC61B</strain>
    </source>
</reference>
<dbReference type="RefSeq" id="WP_000721399.1">
    <property type="nucleotide sequence ID" value="NZ_CP040880.1"/>
</dbReference>
<reference evidence="3 4" key="1">
    <citation type="submission" date="2017-04" db="EMBL/GenBank/DDBJ databases">
        <authorList>
            <person name="Criscuolo A."/>
        </authorList>
    </citation>
    <scope>NUCLEOTIDE SEQUENCE [LARGE SCALE GENOMIC DNA]</scope>
    <source>
        <strain evidence="3">16-00174</strain>
    </source>
</reference>
<gene>
    <name evidence="3" type="ORF">BACERE00174_02250</name>
    <name evidence="1" type="ORF">FYW06_09635</name>
    <name evidence="2" type="ORF">P6U22_02095</name>
</gene>
<sequence length="140" mass="14961">MKKIKKPILVLSAATMFSLVVIPSTNTFAATASVPKKIEQTPVNSSYQVYNSQGDYTAHGVKLKSISVAFRSGGWLLEQIIKPFSKANASIIRSKSKAIADKLDEITEVSILVVASGLRSVGLPDDVAKALAKIIVAFVL</sequence>
<comment type="caution">
    <text evidence="1">The sequence shown here is derived from an EMBL/GenBank/DDBJ whole genome shotgun (WGS) entry which is preliminary data.</text>
</comment>
<reference evidence="1 5" key="2">
    <citation type="submission" date="2019-09" db="EMBL/GenBank/DDBJ databases">
        <authorList>
            <person name="Geng P."/>
            <person name="Wan X."/>
            <person name="Zhou G."/>
            <person name="Yuan Z."/>
            <person name="Hu X."/>
        </authorList>
    </citation>
    <scope>NUCLEOTIDE SEQUENCE [LARGE SCALE GENOMIC DNA]</scope>
    <source>
        <strain evidence="1 5">EFR-4</strain>
    </source>
</reference>
<protein>
    <submittedName>
        <fullName evidence="1">Uncharacterized protein</fullName>
    </submittedName>
</protein>
<proteinExistence type="predicted"/>
<evidence type="ECO:0000313" key="5">
    <source>
        <dbReference type="Proteomes" id="UP000325411"/>
    </source>
</evidence>
<evidence type="ECO:0000313" key="3">
    <source>
        <dbReference type="EMBL" id="SMD91056.1"/>
    </source>
</evidence>
<dbReference type="Proteomes" id="UP000194422">
    <property type="component" value="Unassembled WGS sequence"/>
</dbReference>
<keyword evidence="6" id="KW-1185">Reference proteome</keyword>
<evidence type="ECO:0000313" key="1">
    <source>
        <dbReference type="EMBL" id="KAA8478592.1"/>
    </source>
</evidence>
<name>A0A5M9GV56_9BACI</name>
<dbReference type="EMBL" id="FWYW01000063">
    <property type="protein sequence ID" value="SMD91056.1"/>
    <property type="molecule type" value="Genomic_DNA"/>
</dbReference>
<dbReference type="AlphaFoldDB" id="A0A5M9GV56"/>
<accession>A0A5M9GV56</accession>
<organism evidence="1 5">
    <name type="scientific">Bacillus paranthracis</name>
    <dbReference type="NCBI Taxonomy" id="2026186"/>
    <lineage>
        <taxon>Bacteria</taxon>
        <taxon>Bacillati</taxon>
        <taxon>Bacillota</taxon>
        <taxon>Bacilli</taxon>
        <taxon>Bacillales</taxon>
        <taxon>Bacillaceae</taxon>
        <taxon>Bacillus</taxon>
        <taxon>Bacillus cereus group</taxon>
    </lineage>
</organism>
<evidence type="ECO:0000313" key="4">
    <source>
        <dbReference type="Proteomes" id="UP000194422"/>
    </source>
</evidence>
<dbReference type="Proteomes" id="UP001221338">
    <property type="component" value="Unassembled WGS sequence"/>
</dbReference>
<dbReference type="EMBL" id="VXCE01000005">
    <property type="protein sequence ID" value="KAA8478592.1"/>
    <property type="molecule type" value="Genomic_DNA"/>
</dbReference>